<keyword evidence="3" id="KW-1185">Reference proteome</keyword>
<accession>A0A1I0FV10</accession>
<feature type="transmembrane region" description="Helical" evidence="1">
    <location>
        <begin position="144"/>
        <end position="163"/>
    </location>
</feature>
<keyword evidence="1" id="KW-1133">Transmembrane helix</keyword>
<proteinExistence type="predicted"/>
<evidence type="ECO:0000313" key="2">
    <source>
        <dbReference type="EMBL" id="SET61500.1"/>
    </source>
</evidence>
<reference evidence="2 3" key="1">
    <citation type="submission" date="2016-10" db="EMBL/GenBank/DDBJ databases">
        <authorList>
            <person name="de Groot N.N."/>
        </authorList>
    </citation>
    <scope>NUCLEOTIDE SEQUENCE [LARGE SCALE GENOMIC DNA]</scope>
    <source>
        <strain evidence="2 3">DSM 18979</strain>
    </source>
</reference>
<feature type="transmembrane region" description="Helical" evidence="1">
    <location>
        <begin position="6"/>
        <end position="27"/>
    </location>
</feature>
<evidence type="ECO:0000313" key="3">
    <source>
        <dbReference type="Proteomes" id="UP000199568"/>
    </source>
</evidence>
<dbReference type="EMBL" id="FOHU01000016">
    <property type="protein sequence ID" value="SET61500.1"/>
    <property type="molecule type" value="Genomic_DNA"/>
</dbReference>
<feature type="transmembrane region" description="Helical" evidence="1">
    <location>
        <begin position="68"/>
        <end position="87"/>
    </location>
</feature>
<keyword evidence="1" id="KW-0812">Transmembrane</keyword>
<gene>
    <name evidence="2" type="ORF">SAMN05660297_02934</name>
</gene>
<feature type="transmembrane region" description="Helical" evidence="1">
    <location>
        <begin position="107"/>
        <end position="124"/>
    </location>
</feature>
<evidence type="ECO:0000256" key="1">
    <source>
        <dbReference type="SAM" id="Phobius"/>
    </source>
</evidence>
<dbReference type="RefSeq" id="WP_090445723.1">
    <property type="nucleotide sequence ID" value="NZ_FOHU01000016.1"/>
</dbReference>
<feature type="transmembrane region" description="Helical" evidence="1">
    <location>
        <begin position="39"/>
        <end position="56"/>
    </location>
</feature>
<name>A0A1I0FV10_9FIRM</name>
<dbReference type="AlphaFoldDB" id="A0A1I0FV10"/>
<keyword evidence="1" id="KW-0472">Membrane</keyword>
<dbReference type="Proteomes" id="UP000199568">
    <property type="component" value="Unassembled WGS sequence"/>
</dbReference>
<sequence>MNTEGIVLGSTFMLLVGSIIFVVITDLPRRLRLLAKGSLILGASMLIFSTIGSYYFPQLYIDTIGRVLYYVLIHLGIMTILYGKIYIRFEDIKYKDSKWKPTNNQPLYIYIITFLIIQMLGYGLNIDVLKVVVLTENAARSTFPGVPLLMSLIAGGTVYYNGLRQKNSN</sequence>
<organism evidence="2 3">
    <name type="scientific">Natronincola peptidivorans</name>
    <dbReference type="NCBI Taxonomy" id="426128"/>
    <lineage>
        <taxon>Bacteria</taxon>
        <taxon>Bacillati</taxon>
        <taxon>Bacillota</taxon>
        <taxon>Clostridia</taxon>
        <taxon>Peptostreptococcales</taxon>
        <taxon>Natronincolaceae</taxon>
        <taxon>Natronincola</taxon>
    </lineage>
</organism>
<protein>
    <submittedName>
        <fullName evidence="2">Uncharacterized protein</fullName>
    </submittedName>
</protein>
<dbReference type="OrthoDB" id="9835343at2"/>